<evidence type="ECO:0000256" key="4">
    <source>
        <dbReference type="ARBA" id="ARBA00022729"/>
    </source>
</evidence>
<dbReference type="SUPFAM" id="SSF48431">
    <property type="entry name" value="Lipovitellin-phosvitin complex, superhelical domain"/>
    <property type="match status" value="1"/>
</dbReference>
<feature type="signal peptide" evidence="11">
    <location>
        <begin position="1"/>
        <end position="17"/>
    </location>
</feature>
<keyword evidence="8" id="KW-1015">Disulfide bond</keyword>
<dbReference type="Pfam" id="PF09172">
    <property type="entry name" value="Vit_open_b-sht"/>
    <property type="match status" value="1"/>
</dbReference>
<keyword evidence="3" id="KW-0964">Secreted</keyword>
<evidence type="ECO:0000259" key="12">
    <source>
        <dbReference type="PROSITE" id="PS51211"/>
    </source>
</evidence>
<evidence type="ECO:0000256" key="11">
    <source>
        <dbReference type="SAM" id="SignalP"/>
    </source>
</evidence>
<dbReference type="Pfam" id="PF00094">
    <property type="entry name" value="VWD"/>
    <property type="match status" value="1"/>
</dbReference>
<dbReference type="Gene3D" id="1.25.10.20">
    <property type="entry name" value="Vitellinogen, superhelical"/>
    <property type="match status" value="1"/>
</dbReference>
<evidence type="ECO:0000256" key="8">
    <source>
        <dbReference type="ARBA" id="ARBA00023157"/>
    </source>
</evidence>
<dbReference type="SMART" id="SM00216">
    <property type="entry name" value="VWD"/>
    <property type="match status" value="1"/>
</dbReference>
<evidence type="ECO:0000313" key="15">
    <source>
        <dbReference type="RefSeq" id="XP_011501595.1"/>
    </source>
</evidence>
<keyword evidence="14" id="KW-1185">Reference proteome</keyword>
<keyword evidence="2" id="KW-0813">Transport</keyword>
<protein>
    <submittedName>
        <fullName evidence="15">Uncharacterized protein LOC105365190</fullName>
    </submittedName>
</protein>
<dbReference type="GeneID" id="105365190"/>
<evidence type="ECO:0000256" key="7">
    <source>
        <dbReference type="ARBA" id="ARBA00023121"/>
    </source>
</evidence>
<evidence type="ECO:0000256" key="1">
    <source>
        <dbReference type="ARBA" id="ARBA00004613"/>
    </source>
</evidence>
<dbReference type="PROSITE" id="PS51233">
    <property type="entry name" value="VWFD"/>
    <property type="match status" value="1"/>
</dbReference>
<proteinExistence type="predicted"/>
<dbReference type="Proteomes" id="UP000695007">
    <property type="component" value="Unplaced"/>
</dbReference>
<dbReference type="SUPFAM" id="SSF56968">
    <property type="entry name" value="Lipovitellin-phosvitin complex, beta-sheet shell regions"/>
    <property type="match status" value="2"/>
</dbReference>
<dbReference type="Pfam" id="PF01347">
    <property type="entry name" value="Vitellogenin_N"/>
    <property type="match status" value="1"/>
</dbReference>
<evidence type="ECO:0000256" key="2">
    <source>
        <dbReference type="ARBA" id="ARBA00022448"/>
    </source>
</evidence>
<gene>
    <name evidence="15" type="primary">LOC105365190</name>
</gene>
<dbReference type="CTD" id="34283"/>
<dbReference type="InterPro" id="IPR015255">
    <property type="entry name" value="Vitellinogen_open_b-sht"/>
</dbReference>
<evidence type="ECO:0000256" key="5">
    <source>
        <dbReference type="ARBA" id="ARBA00022761"/>
    </source>
</evidence>
<dbReference type="InterPro" id="IPR050733">
    <property type="entry name" value="Vitellogenin/Apolipophorin"/>
</dbReference>
<dbReference type="Gene3D" id="2.20.80.10">
    <property type="entry name" value="Lipovitellin-phosvitin complex, chain A, domain 4"/>
    <property type="match status" value="1"/>
</dbReference>
<dbReference type="InterPro" id="IPR001747">
    <property type="entry name" value="Vitellogenin_N"/>
</dbReference>
<dbReference type="SMART" id="SM00638">
    <property type="entry name" value="LPD_N"/>
    <property type="match status" value="1"/>
</dbReference>
<evidence type="ECO:0000256" key="10">
    <source>
        <dbReference type="PROSITE-ProRule" id="PRU00557"/>
    </source>
</evidence>
<feature type="domain" description="VWFD" evidence="13">
    <location>
        <begin position="3685"/>
        <end position="3861"/>
    </location>
</feature>
<keyword evidence="7" id="KW-0446">Lipid-binding</keyword>
<dbReference type="InterPro" id="IPR015816">
    <property type="entry name" value="Vitellinogen_b-sht_N"/>
</dbReference>
<keyword evidence="4 11" id="KW-0732">Signal</keyword>
<dbReference type="PROSITE" id="PS51211">
    <property type="entry name" value="VITELLOGENIN"/>
    <property type="match status" value="1"/>
</dbReference>
<dbReference type="PANTHER" id="PTHR23345">
    <property type="entry name" value="VITELLOGENIN-RELATED"/>
    <property type="match status" value="1"/>
</dbReference>
<feature type="chain" id="PRO_5042607752" evidence="11">
    <location>
        <begin position="18"/>
        <end position="4269"/>
    </location>
</feature>
<dbReference type="KEGG" id="csol:105365190"/>
<evidence type="ECO:0000256" key="9">
    <source>
        <dbReference type="ARBA" id="ARBA00023180"/>
    </source>
</evidence>
<sequence length="4269" mass="489561">MSNLTLLLLALIGWATGEIVKDPTLCGRVKCHVSADRKFKYSEKIYYQYRYRIDVSTNLGKRPGFQNESELHINADVTLRFSSPCEGSLRLDNVSVSHDRASYQSEFPDRAGSEFKDALERYPLRFAFDDGEIRELCPASGDEVWALNLRRGLLSMLQNTMLRFDVDHRHDELDINGICETHYRLHEARHTSLIVRKSKNLASCRHSTKHLSLIQSQTYRSPLSRTHAFQQPLLISNSECEITIDHNVYERIQCRDDHRLRPLSNGNNAGARTEIVSSLELVGELNDNPHTKVNEEKPEAEESFVHTKRKNLLYDHAKSPRTIYGELRTSRDLLKTMCILDMPQELRENFSEIFTKFIHSARMLDYQGLSQLYNRAQGICKTGRKHIINALPFIGSNAAVNVMKDLIIKGYVDKDKVSFWVTAFTLIPRPDQHTINALAPLLDFQSNILEAQFILSYSSVIHTYCITHGTDCTNLESIKKFMKFVEENVVKGCIPRASARSNKKETLEALKAIGNAGLETKTLLDELKTCINDESGFIDMEVKIAAIEAHRRFPSCEKSRNQFFLNNYRNFTIDTEIRIASYLQVMRCPDYNVVKIIRRTLEEEEVNQVGSFVWSHLKNMLSSSSPTRIEIQSLLTDRDLGNKFNGDLRKFSRNYENSFFSEEYNIGANYQTNLIFSPKSYIPRTVSFNLTFDLFGESVNFFEVNMRAEGLEFYAENLFGPSGPFSSVKVADHFRQFLRHFRSVNDQDSEKEYWNNIKKLPNVIDNDFNNPRISLSYKIFGNEIKFTMLNSDQDIRTTLASLSPWEKVKQILSGKEIVHYENTAMFLDSSYVVPSTTGLPVKLDVSGSAACNIKLSGILNSQKLISNGELEINGNIMPSVSIDITGTMTVDAFYKSSGIKLKSSIYSIGAVEADLKIKGLKLAKLSWKIPSHKMEVFSLTTDILLVTTNGAEYKEQPIVNFINTDTSTTIIKNTTCSWSALDRLIGLKLCADYQFPNVTKNLNTSYFLLNGPTIFKLSLIKADPTADSYLLEYKWKRTANESTIRLAFDTPGSQMQREISATVSFDALNNNVTLLLKSKGNSLIAQGTYKRTDDETFIDIGLNSNGTKHLDARIGYSRKKAKYGYTYSPKLYLAINNERIVNLSGSITNQDKNNASECHIGLRFETKNLSSHIFGYILKGNDSISGNIKIEYRFHEKFKNEVLQTEFSVINRSTKALTYKAADMKLHSTAYPQLNIVAGLRYQHALGHIELHIEVNTSPHLHNADRHKLTAQFVATYSKPYFQTDGATISAYVAITKPAQDIDIKIGVNYYSIGSESKTRFLIRYAPGKEITLTINVIMPRGTLFAIEGRANLTIPNFNSMIVSAKITERSRNEYDLDFAGTWFSGHNMSARGTYYDHSTVVVTNHNLDIYLKSPSFTKDILVNCKLYHDVTDLKIGLFIEQVDIDKYALILNHTMISSQHFSTFLEGKYRSSTYSLLSNVDLERQAILKLHFDKWRDVHIIATGIDEEINKEYGIEIKWDANRDAALKFVTNVQLNKFVSLNDGKNVSAVIHISYPGRLVTGSCLFTLRARNNYIMDTCLEWNTDRAIKLTVDTDYDAQNWIKILKLESQLLTPFKNWKKTSLNGKYLQTESDISASGSIYWQDSQHVIFEVTGNTKIHDGLAEWNANCGLMSTVHTIQFVTANLTHAHIYAKSADSHIVIKYHPDKVIDARSVWLIDNGKDDTFNVTGNLQLLSPVVNYRKGEFKCHLSSKSNWKFYGVANLDLDKRKYTSHLIGDLTRLKESMVQFNITTPFVKYAFIRGRFGLSENNRHIVAEIATPAGPLGIEGICQLFTSNYDFNIKLLLATPIDVIQKALLVAKLNQQEADFRVAYNNMTAGFEGVWFYHNISNFHYSYILYTPLQGFHEIGAITKLVVIQKEPSEFLNIDTEFSLRVVTLVAGIKAHIGPKLAPPIAIPVKSELKLSSENTILDAYDSTKDTENLNWKAEVEINAVIIEPITASLDFDREGYTDKILGILKLPQGTIIIDDSFYFEDFFNIKNDLSIDTPFKCGSEIISTFSFGANMENFNYLMDLSLNIKNNSEWINSGFYVNYTYQGLEEGDLQLHLLQFDLKTPVKFLKYMNSKSFLEIDENYYKTNISIQSVESSIDFVGSLEQDINFYDLALQMKMNTPILIISKTKINAKKDYTDKEKHIEFDIDIEEPELKSVNLNLIFYITLIKFQVNWIIEEHMMKGLMVLNTWLEPLIDLEGSILYDNSVHLDNTIITNAYFKYYGNQNYKLTGQLKDGKIKTDFYMPIYPHQLIFNGNLVKINENLYEVVGNLTDIEKSTDLQIKSSIQLENSKIISIDINTIPKVVSKLENQQHSIHFKLKKEMYGLALEGESQKVNGSVKMNLVNSLNWDFQAQLSQEHNRSYDLITFMNVQVNGNTTLYLRANTPWKKIKNLVFDSNLLLNSETGSAHAKYQLNQDSGYICFLWHLFYLSDMLVNVTFDHRKDTTNTKDIKAIIFYINPKKAFKNINVGFNVNIDKDKWRFGTNASVGLLDQNNFDALLNVQLPQNTDMHNLLLSYHANNNYNYLSYVIGYSTDVSKSNYASDGSINMDTNDINGHLRLTWGLKRDQNLNNLFNITFDSKQIDFKYALFTRKFLKEETFLLFAKYNDKQEHLTFINTDLYYPARNRIGSANISYHSLININGTINAWTPFPNFSNISCKFIVSTTLKQNKRFLQLFWQNNSALIDSDYTYNSERLNSNLDGYIRIEFPLNTCHEGLFTYGYKKRPLVTVGYSDLKYNNDKIIEGLYNEKSESRAGFEKDRIEISIENSFRPIGIVYVNQYEYSAGNEGTNYPTLEYKEVNIYQLNNISAFNVSGTSKIRTTHTGQEIQLTAVHSNRTVKFHTDFNILSGEFDQNSWFSLADDAWISYHINILNKTTNEVENQFIILSLVYPKRNFTINGSYLVTESKLNSEAKLMWESDEKALKVVGAAFDWKNVSSEQNIIKQMAVLSIKHPSFKKDVKFSGTLARRDIHDLLNIGLTVDYSTHESKLLILSAIVRDESNWPIERKYSYSITGEHLKTQLNMNINGYFKKYKTSLVETINSAHYKRSFLPEENGKLLGRINLNKNEVEFSRINNEYVKYLQARYYANYPEYIINGSMINGRELNATGVFFINLQEKLTWMMVNYTPDAIESLRMYGNVPDARNAEFDIWRTYDQDLSVSDVSFYVRLNHSRLVTSKLKWRPKLKSDVINIIKSSFTNSYDELSKDIDYWRHYIRSETISVISDIWTDAQEELEEFLTDLNDLRIIEGDFKNLKIYLNNSYNANEFYIKDIVIMGMYVIDELSLRSHIQSLPNIINEIWEIMGESGEAIRNSLLWIIETIKNAYQKLSEITNAVLRGDSMNQIASIVEKFIIKYDMFVKELHVSFIKYIEYLYNKIYQSISLQWHRFLMHIEPIFIRLAHYLETVGWKAIQEFFNFLYDRKIELITSPYYDQFSNFTQDIDKFYRDIKANDIITNIQKYSTTVIQFIKERYFAFVPFGKELKDVVDEIITELKELKKLPSVKYASEKIQQIYERALYLYEYFEVRTKLESTVRLIHSKLMDISQTALQAESRYREAKTKFIYDPNHGLMCLEQKLPMSWHAFNQTPEFQEIPEYRAIVDMGSYFTSSNTTFWTLYYQIKPLTEPSNWLPPFKAQAMIIGGQHFRTFDGRYFEFAGSCTYLAAHDFVRNHFAILIKYERNASNASPTYKIIVLVGKNGIQIDVFNDNVKLLGQNASLQLPTELENGTVFVYQDDSIVSVERKNNQLKLECNLKYDLCTLELAGWYYGKTAGLLGTMNNEQIDDFLTSNGRVEQNIGRFAQSWSLELDECTNSENLAVTRSSDIESDFCRELFTNKSSEFSACFGIVDSAAYRSMCANSVNEREACGVAMSYLQTCMFHDTYLRIPNECTACGMNGTGISQIPEGDFLKLEGETVPQSADIIFIVEAKECNRGIRQNRSIDQLIMHIDKELNDNNLIDNRWSLVIFGGNGVYDKPRSLILDNKIFTKNAIHFADYFDHIIVGDGSQDIFEAIRFAAQLVFRAGVSKTFILMPCSHCETDKQTLDYSVLYHALQERGITLHILMDGEYKFEKGRLNKIFYGLDATRSYTKKDSRVLLGDVELRRQVKLSKNALGYCTPLSLETNGAIFSGSKLRTLEKLGSIKKFASVFAKRLALTAQPSSCQLCECIADNDGITKMECAPCDYPTPITVDFVSETFNEDDLTGLQSIDVDYGQIDADED</sequence>
<dbReference type="GO" id="GO:0005576">
    <property type="term" value="C:extracellular region"/>
    <property type="evidence" value="ECO:0007669"/>
    <property type="project" value="UniProtKB-SubCell"/>
</dbReference>
<organism evidence="14 15">
    <name type="scientific">Ceratosolen solmsi marchali</name>
    <dbReference type="NCBI Taxonomy" id="326594"/>
    <lineage>
        <taxon>Eukaryota</taxon>
        <taxon>Metazoa</taxon>
        <taxon>Ecdysozoa</taxon>
        <taxon>Arthropoda</taxon>
        <taxon>Hexapoda</taxon>
        <taxon>Insecta</taxon>
        <taxon>Pterygota</taxon>
        <taxon>Neoptera</taxon>
        <taxon>Endopterygota</taxon>
        <taxon>Hymenoptera</taxon>
        <taxon>Apocrita</taxon>
        <taxon>Proctotrupomorpha</taxon>
        <taxon>Chalcidoidea</taxon>
        <taxon>Agaonidae</taxon>
        <taxon>Agaoninae</taxon>
        <taxon>Ceratosolen</taxon>
    </lineage>
</organism>
<dbReference type="GO" id="GO:0045735">
    <property type="term" value="F:nutrient reservoir activity"/>
    <property type="evidence" value="ECO:0007669"/>
    <property type="project" value="UniProtKB-KW"/>
</dbReference>
<dbReference type="InterPro" id="IPR015819">
    <property type="entry name" value="Lipid_transp_b-sht_shell"/>
</dbReference>
<evidence type="ECO:0000256" key="3">
    <source>
        <dbReference type="ARBA" id="ARBA00022525"/>
    </source>
</evidence>
<feature type="domain" description="Vitellogenin" evidence="12">
    <location>
        <begin position="41"/>
        <end position="686"/>
    </location>
</feature>
<keyword evidence="9" id="KW-0325">Glycoprotein</keyword>
<keyword evidence="5" id="KW-0758">Storage protein</keyword>
<dbReference type="RefSeq" id="XP_011501595.1">
    <property type="nucleotide sequence ID" value="XM_011503293.1"/>
</dbReference>
<dbReference type="InterPro" id="IPR015817">
    <property type="entry name" value="Vitellinogen_open_b-sht_sub1"/>
</dbReference>
<dbReference type="GO" id="GO:0005319">
    <property type="term" value="F:lipid transporter activity"/>
    <property type="evidence" value="ECO:0007669"/>
    <property type="project" value="InterPro"/>
</dbReference>
<accession>A0AAJ6YP38</accession>
<dbReference type="InterPro" id="IPR011030">
    <property type="entry name" value="Lipovitellin_superhlx_dom"/>
</dbReference>
<dbReference type="InterPro" id="IPR001846">
    <property type="entry name" value="VWF_type-D"/>
</dbReference>
<dbReference type="Gene3D" id="2.30.230.10">
    <property type="entry name" value="Lipovitellin, beta-sheet shell regions, chain A"/>
    <property type="match status" value="1"/>
</dbReference>
<reference evidence="15" key="1">
    <citation type="submission" date="2025-08" db="UniProtKB">
        <authorList>
            <consortium name="RefSeq"/>
        </authorList>
    </citation>
    <scope>IDENTIFICATION</scope>
</reference>
<evidence type="ECO:0000256" key="6">
    <source>
        <dbReference type="ARBA" id="ARBA00023055"/>
    </source>
</evidence>
<dbReference type="FunFam" id="2.20.50.20:FF:000007">
    <property type="entry name" value="von Willebrand factor type D domaincontaining protein"/>
    <property type="match status" value="1"/>
</dbReference>
<dbReference type="InterPro" id="IPR009454">
    <property type="entry name" value="Lipid_transpt_open_b-sht"/>
</dbReference>
<evidence type="ECO:0000259" key="13">
    <source>
        <dbReference type="PROSITE" id="PS51233"/>
    </source>
</evidence>
<comment type="subcellular location">
    <subcellularLocation>
        <location evidence="1">Secreted</location>
    </subcellularLocation>
</comment>
<comment type="caution">
    <text evidence="10">Lacks conserved residue(s) required for the propagation of feature annotation.</text>
</comment>
<dbReference type="PANTHER" id="PTHR23345:SF15">
    <property type="entry name" value="VITELLOGENIN 1-RELATED"/>
    <property type="match status" value="1"/>
</dbReference>
<dbReference type="SMART" id="SM01169">
    <property type="entry name" value="DUF1943"/>
    <property type="match status" value="1"/>
</dbReference>
<dbReference type="Pfam" id="PF06448">
    <property type="entry name" value="DUF1081"/>
    <property type="match status" value="1"/>
</dbReference>
<dbReference type="GO" id="GO:0008289">
    <property type="term" value="F:lipid binding"/>
    <property type="evidence" value="ECO:0007669"/>
    <property type="project" value="UniProtKB-KW"/>
</dbReference>
<dbReference type="Gene3D" id="2.20.50.20">
    <property type="entry name" value="Lipovitellin. Chain A, domain 3"/>
    <property type="match status" value="1"/>
</dbReference>
<evidence type="ECO:0000313" key="14">
    <source>
        <dbReference type="Proteomes" id="UP000695007"/>
    </source>
</evidence>
<name>A0AAJ6YP38_9HYME</name>
<keyword evidence="6" id="KW-0445">Lipid transport</keyword>